<keyword evidence="4 9" id="KW-0547">Nucleotide-binding</keyword>
<feature type="binding site" evidence="9">
    <location>
        <position position="134"/>
    </location>
    <ligand>
        <name>Mg(2+)</name>
        <dbReference type="ChEBI" id="CHEBI:18420"/>
    </ligand>
</feature>
<dbReference type="AlphaFoldDB" id="A0A366IDY5"/>
<evidence type="ECO:0000256" key="5">
    <source>
        <dbReference type="ARBA" id="ARBA00022777"/>
    </source>
</evidence>
<dbReference type="GO" id="GO:0005524">
    <property type="term" value="F:ATP binding"/>
    <property type="evidence" value="ECO:0007669"/>
    <property type="project" value="UniProtKB-KW"/>
</dbReference>
<feature type="binding site" evidence="9">
    <location>
        <position position="198"/>
    </location>
    <ligand>
        <name>D-ribose 5-phosphate</name>
        <dbReference type="ChEBI" id="CHEBI:78346"/>
    </ligand>
</feature>
<keyword evidence="12" id="KW-1185">Reference proteome</keyword>
<dbReference type="FunFam" id="3.40.50.2020:FF:000002">
    <property type="entry name" value="Ribose-phosphate pyrophosphokinase"/>
    <property type="match status" value="1"/>
</dbReference>
<dbReference type="OrthoDB" id="9777067at2"/>
<dbReference type="GO" id="GO:0000287">
    <property type="term" value="F:magnesium ion binding"/>
    <property type="evidence" value="ECO:0007669"/>
    <property type="project" value="UniProtKB-UniRule"/>
</dbReference>
<dbReference type="UniPathway" id="UPA00087">
    <property type="reaction ID" value="UER00172"/>
</dbReference>
<dbReference type="GO" id="GO:0004749">
    <property type="term" value="F:ribose phosphate diphosphokinase activity"/>
    <property type="evidence" value="ECO:0007669"/>
    <property type="project" value="UniProtKB-UniRule"/>
</dbReference>
<comment type="cofactor">
    <cofactor evidence="9">
        <name>Mg(2+)</name>
        <dbReference type="ChEBI" id="CHEBI:18420"/>
    </cofactor>
    <text evidence="9">Binds 2 Mg(2+) ions per subunit.</text>
</comment>
<evidence type="ECO:0000256" key="8">
    <source>
        <dbReference type="ARBA" id="ARBA00049535"/>
    </source>
</evidence>
<dbReference type="Pfam" id="PF14572">
    <property type="entry name" value="Pribosyl_synth"/>
    <property type="match status" value="1"/>
</dbReference>
<evidence type="ECO:0000256" key="9">
    <source>
        <dbReference type="HAMAP-Rule" id="MF_00583"/>
    </source>
</evidence>
<comment type="subcellular location">
    <subcellularLocation>
        <location evidence="9">Cytoplasm</location>
    </subcellularLocation>
</comment>
<name>A0A366IDY5_9FIRM</name>
<organism evidence="11 12">
    <name type="scientific">Alkalibaculum bacchi</name>
    <dbReference type="NCBI Taxonomy" id="645887"/>
    <lineage>
        <taxon>Bacteria</taxon>
        <taxon>Bacillati</taxon>
        <taxon>Bacillota</taxon>
        <taxon>Clostridia</taxon>
        <taxon>Eubacteriales</taxon>
        <taxon>Eubacteriaceae</taxon>
        <taxon>Alkalibaculum</taxon>
    </lineage>
</organism>
<feature type="binding site" evidence="9">
    <location>
        <position position="173"/>
    </location>
    <ligand>
        <name>Mg(2+)</name>
        <dbReference type="ChEBI" id="CHEBI:18420"/>
    </ligand>
</feature>
<dbReference type="PROSITE" id="PS00114">
    <property type="entry name" value="PRPP_SYNTHASE"/>
    <property type="match status" value="1"/>
</dbReference>
<dbReference type="GO" id="GO:0016301">
    <property type="term" value="F:kinase activity"/>
    <property type="evidence" value="ECO:0007669"/>
    <property type="project" value="UniProtKB-KW"/>
</dbReference>
<dbReference type="InterPro" id="IPR000842">
    <property type="entry name" value="PRib_PP_synth_CS"/>
</dbReference>
<evidence type="ECO:0000256" key="2">
    <source>
        <dbReference type="ARBA" id="ARBA00022723"/>
    </source>
</evidence>
<comment type="pathway">
    <text evidence="9">Metabolic intermediate biosynthesis; 5-phospho-alpha-D-ribose 1-diphosphate biosynthesis; 5-phospho-alpha-D-ribose 1-diphosphate from D-ribose 5-phosphate (route I): step 1/1.</text>
</comment>
<accession>A0A366IDY5</accession>
<keyword evidence="2 9" id="KW-0479">Metal-binding</keyword>
<comment type="function">
    <text evidence="9">Involved in the biosynthesis of the central metabolite phospho-alpha-D-ribosyl-1-pyrophosphate (PRPP) via the transfer of pyrophosphoryl group from ATP to 1-hydroxyl of ribose-5-phosphate (Rib-5-P).</text>
</comment>
<feature type="binding site" evidence="9">
    <location>
        <begin position="226"/>
        <end position="230"/>
    </location>
    <ligand>
        <name>D-ribose 5-phosphate</name>
        <dbReference type="ChEBI" id="CHEBI:78346"/>
    </ligand>
</feature>
<dbReference type="CDD" id="cd06223">
    <property type="entry name" value="PRTases_typeI"/>
    <property type="match status" value="1"/>
</dbReference>
<evidence type="ECO:0000256" key="6">
    <source>
        <dbReference type="ARBA" id="ARBA00022840"/>
    </source>
</evidence>
<dbReference type="InterPro" id="IPR029057">
    <property type="entry name" value="PRTase-like"/>
</dbReference>
<feature type="binding site" evidence="9">
    <location>
        <begin position="100"/>
        <end position="101"/>
    </location>
    <ligand>
        <name>ATP</name>
        <dbReference type="ChEBI" id="CHEBI:30616"/>
    </ligand>
</feature>
<evidence type="ECO:0000256" key="7">
    <source>
        <dbReference type="ARBA" id="ARBA00022842"/>
    </source>
</evidence>
<comment type="subunit">
    <text evidence="9">Homohexamer.</text>
</comment>
<evidence type="ECO:0000256" key="3">
    <source>
        <dbReference type="ARBA" id="ARBA00022727"/>
    </source>
</evidence>
<dbReference type="FunFam" id="3.40.50.2020:FF:000014">
    <property type="entry name" value="Ribose-phosphate pyrophosphokinase 1"/>
    <property type="match status" value="1"/>
</dbReference>
<dbReference type="RefSeq" id="WP_113920012.1">
    <property type="nucleotide sequence ID" value="NZ_CALNCS010000059.1"/>
</dbReference>
<evidence type="ECO:0000256" key="1">
    <source>
        <dbReference type="ARBA" id="ARBA00022679"/>
    </source>
</evidence>
<feature type="domain" description="Ribose-phosphate pyrophosphokinase N-terminal" evidence="10">
    <location>
        <begin position="8"/>
        <end position="124"/>
    </location>
</feature>
<dbReference type="InterPro" id="IPR005946">
    <property type="entry name" value="Rib-P_diPkinase"/>
</dbReference>
<dbReference type="EC" id="2.7.6.1" evidence="9"/>
<evidence type="ECO:0000313" key="11">
    <source>
        <dbReference type="EMBL" id="RBP67452.1"/>
    </source>
</evidence>
<dbReference type="GO" id="GO:0009156">
    <property type="term" value="P:ribonucleoside monophosphate biosynthetic process"/>
    <property type="evidence" value="ECO:0007669"/>
    <property type="project" value="InterPro"/>
</dbReference>
<dbReference type="PANTHER" id="PTHR10210:SF41">
    <property type="entry name" value="RIBOSE-PHOSPHATE PYROPHOSPHOKINASE 1, CHLOROPLASTIC"/>
    <property type="match status" value="1"/>
</dbReference>
<dbReference type="NCBIfam" id="NF002320">
    <property type="entry name" value="PRK01259.1"/>
    <property type="match status" value="1"/>
</dbReference>
<dbReference type="HAMAP" id="MF_00583_B">
    <property type="entry name" value="RibP_PPkinase_B"/>
    <property type="match status" value="1"/>
</dbReference>
<keyword evidence="5 9" id="KW-0418">Kinase</keyword>
<dbReference type="SUPFAM" id="SSF53271">
    <property type="entry name" value="PRTase-like"/>
    <property type="match status" value="1"/>
</dbReference>
<proteinExistence type="inferred from homology"/>
<dbReference type="Pfam" id="PF13793">
    <property type="entry name" value="Pribosyltran_N"/>
    <property type="match status" value="1"/>
</dbReference>
<feature type="active site" evidence="9">
    <location>
        <position position="196"/>
    </location>
</feature>
<dbReference type="InterPro" id="IPR037515">
    <property type="entry name" value="Rib-P_diPkinase_bac"/>
</dbReference>
<gene>
    <name evidence="9" type="primary">prs</name>
    <name evidence="11" type="ORF">DES36_104154</name>
</gene>
<dbReference type="InterPro" id="IPR029099">
    <property type="entry name" value="Pribosyltran_N"/>
</dbReference>
<dbReference type="GO" id="GO:0002189">
    <property type="term" value="C:ribose phosphate diphosphokinase complex"/>
    <property type="evidence" value="ECO:0007669"/>
    <property type="project" value="TreeGrafter"/>
</dbReference>
<sequence>MDGKFQGVKLIAGNSNPILAQEISQILDIPLTNATIQTFSDGEISVNVNETVRGADVYVIQSTSNPVNDNLMELLIIIDAMKRASAGRINAVIPYYGYGRQDRKAKSRDPITAKLVADLITVAGADRVITMDLHATQIQGFFNVPVDHLLGMNILADYFNELNLSDLVVVSPDAGSVKRSRLLAQKLEAPLAIIDKRRPKANVSEVMNIIGDIVGKNCIVIDDMIDTAGTICNGAEALIKLGAKNVYTVCTHGVLSGPAIERLKTDNIKEVVVLNTIQIPEEKKLDKMTILSVGPIFAKAIERVHDSKSLSKLFD</sequence>
<evidence type="ECO:0000259" key="10">
    <source>
        <dbReference type="Pfam" id="PF13793"/>
    </source>
</evidence>
<dbReference type="Gene3D" id="3.40.50.2020">
    <property type="match status" value="2"/>
</dbReference>
<reference evidence="11 12" key="1">
    <citation type="submission" date="2018-06" db="EMBL/GenBank/DDBJ databases">
        <title>Genomic Encyclopedia of Type Strains, Phase IV (KMG-IV): sequencing the most valuable type-strain genomes for metagenomic binning, comparative biology and taxonomic classification.</title>
        <authorList>
            <person name="Goeker M."/>
        </authorList>
    </citation>
    <scope>NUCLEOTIDE SEQUENCE [LARGE SCALE GENOMIC DNA]</scope>
    <source>
        <strain evidence="11 12">DSM 22112</strain>
    </source>
</reference>
<comment type="catalytic activity">
    <reaction evidence="8 9">
        <text>D-ribose 5-phosphate + ATP = 5-phospho-alpha-D-ribose 1-diphosphate + AMP + H(+)</text>
        <dbReference type="Rhea" id="RHEA:15609"/>
        <dbReference type="ChEBI" id="CHEBI:15378"/>
        <dbReference type="ChEBI" id="CHEBI:30616"/>
        <dbReference type="ChEBI" id="CHEBI:58017"/>
        <dbReference type="ChEBI" id="CHEBI:78346"/>
        <dbReference type="ChEBI" id="CHEBI:456215"/>
        <dbReference type="EC" id="2.7.6.1"/>
    </reaction>
</comment>
<dbReference type="GO" id="GO:0006164">
    <property type="term" value="P:purine nucleotide biosynthetic process"/>
    <property type="evidence" value="ECO:0007669"/>
    <property type="project" value="TreeGrafter"/>
</dbReference>
<dbReference type="SMART" id="SM01400">
    <property type="entry name" value="Pribosyltran_N"/>
    <property type="match status" value="1"/>
</dbReference>
<dbReference type="EMBL" id="QNRX01000004">
    <property type="protein sequence ID" value="RBP67452.1"/>
    <property type="molecule type" value="Genomic_DNA"/>
</dbReference>
<keyword evidence="6 9" id="KW-0067">ATP-binding</keyword>
<keyword evidence="3 9" id="KW-0545">Nucleotide biosynthesis</keyword>
<dbReference type="NCBIfam" id="TIGR01251">
    <property type="entry name" value="ribP_PPkin"/>
    <property type="match status" value="1"/>
</dbReference>
<feature type="binding site" evidence="9">
    <location>
        <begin position="41"/>
        <end position="43"/>
    </location>
    <ligand>
        <name>ATP</name>
        <dbReference type="ChEBI" id="CHEBI:30616"/>
    </ligand>
</feature>
<comment type="similarity">
    <text evidence="9">Belongs to the ribose-phosphate pyrophosphokinase family. Class I subfamily.</text>
</comment>
<comment type="caution">
    <text evidence="11">The sequence shown here is derived from an EMBL/GenBank/DDBJ whole genome shotgun (WGS) entry which is preliminary data.</text>
</comment>
<evidence type="ECO:0000256" key="4">
    <source>
        <dbReference type="ARBA" id="ARBA00022741"/>
    </source>
</evidence>
<protein>
    <recommendedName>
        <fullName evidence="9">Ribose-phosphate pyrophosphokinase</fullName>
        <shortName evidence="9">RPPK</shortName>
        <ecNumber evidence="9">2.7.6.1</ecNumber>
    </recommendedName>
    <alternativeName>
        <fullName evidence="9">5-phospho-D-ribosyl alpha-1-diphosphate synthase</fullName>
    </alternativeName>
    <alternativeName>
        <fullName evidence="9">Phosphoribosyl diphosphate synthase</fullName>
    </alternativeName>
    <alternativeName>
        <fullName evidence="9">Phosphoribosyl pyrophosphate synthase</fullName>
        <shortName evidence="9">P-Rib-PP synthase</shortName>
        <shortName evidence="9">PRPP synthase</shortName>
        <shortName evidence="9">PRPPase</shortName>
    </alternativeName>
</protein>
<keyword evidence="7 9" id="KW-0460">Magnesium</keyword>
<dbReference type="InterPro" id="IPR000836">
    <property type="entry name" value="PRTase_dom"/>
</dbReference>
<feature type="binding site" evidence="9">
    <location>
        <position position="222"/>
    </location>
    <ligand>
        <name>D-ribose 5-phosphate</name>
        <dbReference type="ChEBI" id="CHEBI:78346"/>
    </ligand>
</feature>
<dbReference type="GO" id="GO:0005737">
    <property type="term" value="C:cytoplasm"/>
    <property type="evidence" value="ECO:0007669"/>
    <property type="project" value="UniProtKB-SubCell"/>
</dbReference>
<dbReference type="GO" id="GO:0006015">
    <property type="term" value="P:5-phosphoribose 1-diphosphate biosynthetic process"/>
    <property type="evidence" value="ECO:0007669"/>
    <property type="project" value="UniProtKB-UniRule"/>
</dbReference>
<dbReference type="PANTHER" id="PTHR10210">
    <property type="entry name" value="RIBOSE-PHOSPHATE DIPHOSPHOKINASE FAMILY MEMBER"/>
    <property type="match status" value="1"/>
</dbReference>
<keyword evidence="9" id="KW-0963">Cytoplasm</keyword>
<dbReference type="Proteomes" id="UP000253490">
    <property type="component" value="Unassembled WGS sequence"/>
</dbReference>
<evidence type="ECO:0000313" key="12">
    <source>
        <dbReference type="Proteomes" id="UP000253490"/>
    </source>
</evidence>
<keyword evidence="1 9" id="KW-0808">Transferase</keyword>